<proteinExistence type="predicted"/>
<feature type="region of interest" description="Disordered" evidence="1">
    <location>
        <begin position="1"/>
        <end position="85"/>
    </location>
</feature>
<dbReference type="AlphaFoldDB" id="A0A1I7SIY8"/>
<sequence length="85" mass="9349">MGRSRQAGPGLFKSAQARPYPIATSSLKTKKSGFKYELGAQKRSLGPTQGEEDGQMEKQVHWDQRTFGIPPTRQATGPGNSFRPK</sequence>
<feature type="compositionally biased region" description="Basic and acidic residues" evidence="1">
    <location>
        <begin position="55"/>
        <end position="64"/>
    </location>
</feature>
<dbReference type="WBParaSite" id="BXY_1301100.1">
    <property type="protein sequence ID" value="BXY_1301100.1"/>
    <property type="gene ID" value="BXY_1301100"/>
</dbReference>
<accession>A0A1I7SIY8</accession>
<dbReference type="Proteomes" id="UP000095284">
    <property type="component" value="Unplaced"/>
</dbReference>
<reference evidence="3" key="1">
    <citation type="submission" date="2016-11" db="UniProtKB">
        <authorList>
            <consortium name="WormBaseParasite"/>
        </authorList>
    </citation>
    <scope>IDENTIFICATION</scope>
</reference>
<evidence type="ECO:0000256" key="1">
    <source>
        <dbReference type="SAM" id="MobiDB-lite"/>
    </source>
</evidence>
<protein>
    <submittedName>
        <fullName evidence="3">Uncharacterized protein</fullName>
    </submittedName>
</protein>
<organism evidence="2 3">
    <name type="scientific">Bursaphelenchus xylophilus</name>
    <name type="common">Pinewood nematode worm</name>
    <name type="synonym">Aphelenchoides xylophilus</name>
    <dbReference type="NCBI Taxonomy" id="6326"/>
    <lineage>
        <taxon>Eukaryota</taxon>
        <taxon>Metazoa</taxon>
        <taxon>Ecdysozoa</taxon>
        <taxon>Nematoda</taxon>
        <taxon>Chromadorea</taxon>
        <taxon>Rhabditida</taxon>
        <taxon>Tylenchina</taxon>
        <taxon>Tylenchomorpha</taxon>
        <taxon>Aphelenchoidea</taxon>
        <taxon>Aphelenchoididae</taxon>
        <taxon>Bursaphelenchus</taxon>
    </lineage>
</organism>
<name>A0A1I7SIY8_BURXY</name>
<evidence type="ECO:0000313" key="3">
    <source>
        <dbReference type="WBParaSite" id="BXY_1301100.1"/>
    </source>
</evidence>
<evidence type="ECO:0000313" key="2">
    <source>
        <dbReference type="Proteomes" id="UP000095284"/>
    </source>
</evidence>